<evidence type="ECO:0000313" key="2">
    <source>
        <dbReference type="Proteomes" id="UP001139263"/>
    </source>
</evidence>
<dbReference type="AlphaFoldDB" id="A0A9X1V832"/>
<evidence type="ECO:0000313" key="1">
    <source>
        <dbReference type="EMBL" id="MCI0182955.1"/>
    </source>
</evidence>
<organism evidence="1 2">
    <name type="scientific">Sulfoacidibacillus ferrooxidans</name>
    <dbReference type="NCBI Taxonomy" id="2005001"/>
    <lineage>
        <taxon>Bacteria</taxon>
        <taxon>Bacillati</taxon>
        <taxon>Bacillota</taxon>
        <taxon>Bacilli</taxon>
        <taxon>Bacillales</taxon>
        <taxon>Alicyclobacillaceae</taxon>
        <taxon>Sulfoacidibacillus</taxon>
    </lineage>
</organism>
<protein>
    <submittedName>
        <fullName evidence="1">Uncharacterized protein</fullName>
    </submittedName>
</protein>
<keyword evidence="2" id="KW-1185">Reference proteome</keyword>
<name>A0A9X1V832_9BACL</name>
<proteinExistence type="predicted"/>
<reference evidence="1" key="1">
    <citation type="submission" date="2022-03" db="EMBL/GenBank/DDBJ databases">
        <title>Draft Genome Sequence of Firmicute Strain S0AB, a Heterotrophic Iron/Sulfur-Oxidizing Extreme Acidophile.</title>
        <authorList>
            <person name="Vergara E."/>
            <person name="Pakostova E."/>
            <person name="Johnson D.B."/>
            <person name="Holmes D.S."/>
        </authorList>
    </citation>
    <scope>NUCLEOTIDE SEQUENCE</scope>
    <source>
        <strain evidence="1">S0AB</strain>
    </source>
</reference>
<accession>A0A9X1V832</accession>
<gene>
    <name evidence="1" type="ORF">MM817_01224</name>
</gene>
<comment type="caution">
    <text evidence="1">The sequence shown here is derived from an EMBL/GenBank/DDBJ whole genome shotgun (WGS) entry which is preliminary data.</text>
</comment>
<dbReference type="EMBL" id="JALBUF010000002">
    <property type="protein sequence ID" value="MCI0182955.1"/>
    <property type="molecule type" value="Genomic_DNA"/>
</dbReference>
<dbReference type="Proteomes" id="UP001139263">
    <property type="component" value="Unassembled WGS sequence"/>
</dbReference>
<sequence length="79" mass="9238">MSVFQCPICGELMEALTNYHCMSRHHMSRKELVDQHGMPRYVSPAMKREVQQWIRSSQVITRLDYEVAQAAARSQIRKS</sequence>